<evidence type="ECO:0000313" key="2">
    <source>
        <dbReference type="EMBL" id="TDL87768.1"/>
    </source>
</evidence>
<feature type="transmembrane region" description="Helical" evidence="1">
    <location>
        <begin position="114"/>
        <end position="137"/>
    </location>
</feature>
<evidence type="ECO:0000256" key="1">
    <source>
        <dbReference type="SAM" id="Phobius"/>
    </source>
</evidence>
<keyword evidence="1" id="KW-0472">Membrane</keyword>
<reference evidence="2 3" key="1">
    <citation type="submission" date="2019-03" db="EMBL/GenBank/DDBJ databases">
        <title>Rhodobacteraceae bacterium SM1902, a new member of the family Rhodobacteraceae isolated from Yantai.</title>
        <authorList>
            <person name="Sun Y."/>
        </authorList>
    </citation>
    <scope>NUCLEOTIDE SEQUENCE [LARGE SCALE GENOMIC DNA]</scope>
    <source>
        <strain evidence="2 3">SM1902</strain>
    </source>
</reference>
<feature type="transmembrane region" description="Helical" evidence="1">
    <location>
        <begin position="26"/>
        <end position="47"/>
    </location>
</feature>
<keyword evidence="3" id="KW-1185">Reference proteome</keyword>
<evidence type="ECO:0000313" key="3">
    <source>
        <dbReference type="Proteomes" id="UP000294562"/>
    </source>
</evidence>
<name>A0A4R6AY46_9RHOB</name>
<dbReference type="OrthoDB" id="2955631at2"/>
<comment type="caution">
    <text evidence="2">The sequence shown here is derived from an EMBL/GenBank/DDBJ whole genome shotgun (WGS) entry which is preliminary data.</text>
</comment>
<keyword evidence="1" id="KW-1133">Transmembrane helix</keyword>
<feature type="transmembrane region" description="Helical" evidence="1">
    <location>
        <begin position="143"/>
        <end position="164"/>
    </location>
</feature>
<sequence>MLLAKPTGFPMISRQIWKLRTALRKIWVRVVAFAVLAAASIVLAKLLAPLLPEGLAFKTGAESVERLLNLLASSMLAVTTFSLSIAVSAFSGAAQNATPRAIALLQQDRTTQNVLATFLGAFLYSLLGIIALSAGLYDSNAQVILFFVTIAVTGLVIVALMRWIGHLMSFGRMGNTLDRVELAAKNALGRWRTAPNLGGHPINGDVPAGGSEVLAKKSGYVQHVDMPSLNGLAERTGAQIFIDRRPGGFVATGQALCSVHGSQLEADDRANIQAAFSIGTERVFEEDPRFGLIVLSEIASRALSPAVNDPGTAISVIGRIVRLLSDWPNHETPEICFPQMHVPRILAEDMLVDALRPVARDGADNIEVQVRLQKALASLRNTAPDDFEDPAARLACEALERANRAGLPDSELTDLYDIAAWARPKEIAAHT</sequence>
<dbReference type="EMBL" id="SMZO01000022">
    <property type="protein sequence ID" value="TDL87768.1"/>
    <property type="molecule type" value="Genomic_DNA"/>
</dbReference>
<dbReference type="AlphaFoldDB" id="A0A4R6AY46"/>
<organism evidence="2 3">
    <name type="scientific">Meridianimarinicoccus aquatilis</name>
    <dbReference type="NCBI Taxonomy" id="2552766"/>
    <lineage>
        <taxon>Bacteria</taxon>
        <taxon>Pseudomonadati</taxon>
        <taxon>Pseudomonadota</taxon>
        <taxon>Alphaproteobacteria</taxon>
        <taxon>Rhodobacterales</taxon>
        <taxon>Paracoccaceae</taxon>
        <taxon>Meridianimarinicoccus</taxon>
    </lineage>
</organism>
<proteinExistence type="predicted"/>
<gene>
    <name evidence="2" type="ORF">E2L05_11135</name>
</gene>
<dbReference type="Proteomes" id="UP000294562">
    <property type="component" value="Unassembled WGS sequence"/>
</dbReference>
<dbReference type="InterPro" id="IPR018723">
    <property type="entry name" value="DUF2254_membrane"/>
</dbReference>
<keyword evidence="1" id="KW-0812">Transmembrane</keyword>
<feature type="transmembrane region" description="Helical" evidence="1">
    <location>
        <begin position="67"/>
        <end position="93"/>
    </location>
</feature>
<dbReference type="Pfam" id="PF10011">
    <property type="entry name" value="DUF2254"/>
    <property type="match status" value="1"/>
</dbReference>
<accession>A0A4R6AY46</accession>
<protein>
    <submittedName>
        <fullName evidence="2">DUF2254 domain-containing protein</fullName>
    </submittedName>
</protein>